<proteinExistence type="predicted"/>
<feature type="compositionally biased region" description="Basic and acidic residues" evidence="1">
    <location>
        <begin position="191"/>
        <end position="225"/>
    </location>
</feature>
<feature type="region of interest" description="Disordered" evidence="1">
    <location>
        <begin position="187"/>
        <end position="225"/>
    </location>
</feature>
<dbReference type="AlphaFoldDB" id="A0A0C9YRK5"/>
<name>A0A0C9YRK5_9AGAM</name>
<keyword evidence="3" id="KW-1185">Reference proteome</keyword>
<gene>
    <name evidence="2" type="ORF">PISMIDRAFT_18349</name>
</gene>
<evidence type="ECO:0000313" key="2">
    <source>
        <dbReference type="EMBL" id="KIK12937.1"/>
    </source>
</evidence>
<dbReference type="EMBL" id="KN834033">
    <property type="protein sequence ID" value="KIK12937.1"/>
    <property type="molecule type" value="Genomic_DNA"/>
</dbReference>
<sequence>MAEVNMEVGLLGEVKMEAVLPSETIMEETSMVKVSQGAVPLTVALQEEDHQVVKILKRRTKMGNRPNYLRGFTPGNTRYMDFMQNRYAQRIWEQVGLLTGQVGPEVKAMNLPKPGKYGGQDDLDKFDDWLGQILKYFHTFKVPGPDHDEDCILYTGLYLEGLASQWDKNKAAVKPWLYAVEVQEEEGQDTLMKEQSEEPDEEKITGGNHEHKETSDHKEGSQYDEGSLIKEYEVYSEVDDDDEPVAYFGAMREEDRSTTSKEVVSCAMMHVIYEDEGSSEEEHCSKSGSDTLEVNEESSHEDEP</sequence>
<dbReference type="Proteomes" id="UP000054018">
    <property type="component" value="Unassembled WGS sequence"/>
</dbReference>
<evidence type="ECO:0000313" key="3">
    <source>
        <dbReference type="Proteomes" id="UP000054018"/>
    </source>
</evidence>
<dbReference type="HOGENOM" id="CLU_915627_0_0_1"/>
<reference evidence="3" key="2">
    <citation type="submission" date="2015-01" db="EMBL/GenBank/DDBJ databases">
        <title>Evolutionary Origins and Diversification of the Mycorrhizal Mutualists.</title>
        <authorList>
            <consortium name="DOE Joint Genome Institute"/>
            <consortium name="Mycorrhizal Genomics Consortium"/>
            <person name="Kohler A."/>
            <person name="Kuo A."/>
            <person name="Nagy L.G."/>
            <person name="Floudas D."/>
            <person name="Copeland A."/>
            <person name="Barry K.W."/>
            <person name="Cichocki N."/>
            <person name="Veneault-Fourrey C."/>
            <person name="LaButti K."/>
            <person name="Lindquist E.A."/>
            <person name="Lipzen A."/>
            <person name="Lundell T."/>
            <person name="Morin E."/>
            <person name="Murat C."/>
            <person name="Riley R."/>
            <person name="Ohm R."/>
            <person name="Sun H."/>
            <person name="Tunlid A."/>
            <person name="Henrissat B."/>
            <person name="Grigoriev I.V."/>
            <person name="Hibbett D.S."/>
            <person name="Martin F."/>
        </authorList>
    </citation>
    <scope>NUCLEOTIDE SEQUENCE [LARGE SCALE GENOMIC DNA]</scope>
    <source>
        <strain evidence="3">441</strain>
    </source>
</reference>
<evidence type="ECO:0000256" key="1">
    <source>
        <dbReference type="SAM" id="MobiDB-lite"/>
    </source>
</evidence>
<reference evidence="2 3" key="1">
    <citation type="submission" date="2014-04" db="EMBL/GenBank/DDBJ databases">
        <authorList>
            <consortium name="DOE Joint Genome Institute"/>
            <person name="Kuo A."/>
            <person name="Kohler A."/>
            <person name="Costa M.D."/>
            <person name="Nagy L.G."/>
            <person name="Floudas D."/>
            <person name="Copeland A."/>
            <person name="Barry K.W."/>
            <person name="Cichocki N."/>
            <person name="Veneault-Fourrey C."/>
            <person name="LaButti K."/>
            <person name="Lindquist E.A."/>
            <person name="Lipzen A."/>
            <person name="Lundell T."/>
            <person name="Morin E."/>
            <person name="Murat C."/>
            <person name="Sun H."/>
            <person name="Tunlid A."/>
            <person name="Henrissat B."/>
            <person name="Grigoriev I.V."/>
            <person name="Hibbett D.S."/>
            <person name="Martin F."/>
            <person name="Nordberg H.P."/>
            <person name="Cantor M.N."/>
            <person name="Hua S.X."/>
        </authorList>
    </citation>
    <scope>NUCLEOTIDE SEQUENCE [LARGE SCALE GENOMIC DNA]</scope>
    <source>
        <strain evidence="2 3">441</strain>
    </source>
</reference>
<accession>A0A0C9YRK5</accession>
<protein>
    <submittedName>
        <fullName evidence="2">Uncharacterized protein</fullName>
    </submittedName>
</protein>
<feature type="region of interest" description="Disordered" evidence="1">
    <location>
        <begin position="274"/>
        <end position="304"/>
    </location>
</feature>
<feature type="compositionally biased region" description="Acidic residues" evidence="1">
    <location>
        <begin position="293"/>
        <end position="304"/>
    </location>
</feature>
<organism evidence="2 3">
    <name type="scientific">Pisolithus microcarpus 441</name>
    <dbReference type="NCBI Taxonomy" id="765257"/>
    <lineage>
        <taxon>Eukaryota</taxon>
        <taxon>Fungi</taxon>
        <taxon>Dikarya</taxon>
        <taxon>Basidiomycota</taxon>
        <taxon>Agaricomycotina</taxon>
        <taxon>Agaricomycetes</taxon>
        <taxon>Agaricomycetidae</taxon>
        <taxon>Boletales</taxon>
        <taxon>Sclerodermatineae</taxon>
        <taxon>Pisolithaceae</taxon>
        <taxon>Pisolithus</taxon>
    </lineage>
</organism>
<dbReference type="OrthoDB" id="3269984at2759"/>